<evidence type="ECO:0000313" key="16">
    <source>
        <dbReference type="EMBL" id="OGF78719.1"/>
    </source>
</evidence>
<dbReference type="InterPro" id="IPR045357">
    <property type="entry name" value="Aminopeptidase_N-like_N"/>
</dbReference>
<evidence type="ECO:0000256" key="9">
    <source>
        <dbReference type="PIRSR" id="PIRSR634016-1"/>
    </source>
</evidence>
<dbReference type="InterPro" id="IPR001930">
    <property type="entry name" value="Peptidase_M1"/>
</dbReference>
<dbReference type="Gene3D" id="2.60.40.1910">
    <property type="match status" value="1"/>
</dbReference>
<dbReference type="Pfam" id="PF11838">
    <property type="entry name" value="ERAP1_C"/>
    <property type="match status" value="1"/>
</dbReference>
<keyword evidence="5 10" id="KW-0479">Metal-binding</keyword>
<proteinExistence type="inferred from homology"/>
<dbReference type="CDD" id="cd09601">
    <property type="entry name" value="M1_APN-Q_like"/>
    <property type="match status" value="1"/>
</dbReference>
<feature type="domain" description="Aminopeptidase N-like N-terminal" evidence="15">
    <location>
        <begin position="15"/>
        <end position="201"/>
    </location>
</feature>
<evidence type="ECO:0000256" key="8">
    <source>
        <dbReference type="ARBA" id="ARBA00023049"/>
    </source>
</evidence>
<dbReference type="PRINTS" id="PR00756">
    <property type="entry name" value="ALADIPTASE"/>
</dbReference>
<evidence type="ECO:0000256" key="10">
    <source>
        <dbReference type="PIRSR" id="PIRSR634016-3"/>
    </source>
</evidence>
<feature type="active site" description="Proton acceptor" evidence="9">
    <location>
        <position position="314"/>
    </location>
</feature>
<dbReference type="GO" id="GO:0070006">
    <property type="term" value="F:metalloaminopeptidase activity"/>
    <property type="evidence" value="ECO:0007669"/>
    <property type="project" value="TreeGrafter"/>
</dbReference>
<protein>
    <recommendedName>
        <fullName evidence="12">Aminopeptidase</fullName>
        <ecNumber evidence="12">3.4.11.-</ecNumber>
    </recommendedName>
</protein>
<dbReference type="Pfam" id="PF01433">
    <property type="entry name" value="Peptidase_M1"/>
    <property type="match status" value="1"/>
</dbReference>
<dbReference type="AlphaFoldDB" id="A0A1F5WSU2"/>
<keyword evidence="8 12" id="KW-0482">Metalloprotease</keyword>
<feature type="domain" description="ERAP1-like C-terminal" evidence="14">
    <location>
        <begin position="532"/>
        <end position="846"/>
    </location>
</feature>
<evidence type="ECO:0000256" key="12">
    <source>
        <dbReference type="RuleBase" id="RU364040"/>
    </source>
</evidence>
<feature type="binding site" evidence="10">
    <location>
        <position position="317"/>
    </location>
    <ligand>
        <name>Zn(2+)</name>
        <dbReference type="ChEBI" id="CHEBI:29105"/>
        <note>catalytic</note>
    </ligand>
</feature>
<dbReference type="Gene3D" id="1.25.50.20">
    <property type="match status" value="1"/>
</dbReference>
<evidence type="ECO:0000256" key="5">
    <source>
        <dbReference type="ARBA" id="ARBA00022723"/>
    </source>
</evidence>
<dbReference type="GO" id="GO:0042277">
    <property type="term" value="F:peptide binding"/>
    <property type="evidence" value="ECO:0007669"/>
    <property type="project" value="TreeGrafter"/>
</dbReference>
<dbReference type="InterPro" id="IPR050344">
    <property type="entry name" value="Peptidase_M1_aminopeptidases"/>
</dbReference>
<feature type="domain" description="Peptidase M1 membrane alanine aminopeptidase" evidence="13">
    <location>
        <begin position="237"/>
        <end position="457"/>
    </location>
</feature>
<gene>
    <name evidence="16" type="ORF">A2W54_02600</name>
</gene>
<keyword evidence="7 10" id="KW-0862">Zinc</keyword>
<comment type="caution">
    <text evidence="16">The sequence shown here is derived from an EMBL/GenBank/DDBJ whole genome shotgun (WGS) entry which is preliminary data.</text>
</comment>
<organism evidence="16 17">
    <name type="scientific">Candidatus Giovannonibacteria bacterium RIFCSPHIGHO2_02_43_13</name>
    <dbReference type="NCBI Taxonomy" id="1798330"/>
    <lineage>
        <taxon>Bacteria</taxon>
        <taxon>Candidatus Giovannoniibacteriota</taxon>
    </lineage>
</organism>
<dbReference type="GO" id="GO:0043171">
    <property type="term" value="P:peptide catabolic process"/>
    <property type="evidence" value="ECO:0007669"/>
    <property type="project" value="TreeGrafter"/>
</dbReference>
<evidence type="ECO:0000256" key="7">
    <source>
        <dbReference type="ARBA" id="ARBA00022833"/>
    </source>
</evidence>
<dbReference type="GO" id="GO:0016285">
    <property type="term" value="F:alanyl aminopeptidase activity"/>
    <property type="evidence" value="ECO:0007669"/>
    <property type="project" value="UniProtKB-EC"/>
</dbReference>
<dbReference type="InterPro" id="IPR024571">
    <property type="entry name" value="ERAP1-like_C_dom"/>
</dbReference>
<dbReference type="InterPro" id="IPR014782">
    <property type="entry name" value="Peptidase_M1_dom"/>
</dbReference>
<keyword evidence="4 12" id="KW-0645">Protease</keyword>
<feature type="binding site" evidence="10">
    <location>
        <position position="313"/>
    </location>
    <ligand>
        <name>Zn(2+)</name>
        <dbReference type="ChEBI" id="CHEBI:29105"/>
        <note>catalytic</note>
    </ligand>
</feature>
<dbReference type="SUPFAM" id="SSF55486">
    <property type="entry name" value="Metalloproteases ('zincins'), catalytic domain"/>
    <property type="match status" value="1"/>
</dbReference>
<evidence type="ECO:0000256" key="6">
    <source>
        <dbReference type="ARBA" id="ARBA00022801"/>
    </source>
</evidence>
<dbReference type="SUPFAM" id="SSF63737">
    <property type="entry name" value="Leukotriene A4 hydrolase N-terminal domain"/>
    <property type="match status" value="1"/>
</dbReference>
<dbReference type="Gene3D" id="2.60.40.1730">
    <property type="entry name" value="tricorn interacting facor f3 domain"/>
    <property type="match status" value="1"/>
</dbReference>
<keyword evidence="6 12" id="KW-0378">Hydrolase</keyword>
<accession>A0A1F5WSU2</accession>
<dbReference type="Gene3D" id="1.10.390.10">
    <property type="entry name" value="Neutral Protease Domain 2"/>
    <property type="match status" value="1"/>
</dbReference>
<dbReference type="PANTHER" id="PTHR11533:SF174">
    <property type="entry name" value="PUROMYCIN-SENSITIVE AMINOPEPTIDASE-RELATED"/>
    <property type="match status" value="1"/>
</dbReference>
<sequence length="866" mass="98731">MKRKNLYLLPESAEPEHYKISLSPDLEKFTFLGFEIVTVDILKPTKKITFHAVDLEIKNSSLVYADQSGGVGFGQKQISYNKRFETVTLESAKTLKPGKAFLNINFEGELNDQMHGFYRTWYELEKGKKTWGAATQFESTDARRCFPCWDEPAKKATFELGITVPKDYTVIFNIDPEKIENLDNGYKHVSFPKTPKMSTYLVAIIVAHLKCIDGKDKNGVAHRVWAIPGKEEHGKFALACSIASVEFYEKKTGISYKSITTDSPKLDMIACPDFASGAMENLGAITYRETAALIDPKNDTAAAKERVAEVVMHENAHMWFGDLVTMKWWNGLWLNEGFATFMSHCAMHDKFPEWDIWTGFVAGDFRSALHLDSLKNSHPIEIYVKSPCEIREIFDDITYAKGSVVNRMAEQYLGEDFWKGLAIYLKRFSYKNADTVDLWQALEKASGKPVRDIMARYTKQSGYPVVKVKTIASNGIVTKIGLSQERFLADGSRDEETQWVVPINVLTQKETTNLEPLSEKNKDFTILGKPEWFKLNSGQSGFYRVAYSDELWNGLVEAVNRGELSNADRIGLLDDSMALAKAGYMKTSQALDMIAAQQYDKEFDGNVWSVLISNLNTINHILDNDEKWKEELASFARKMLRPAFEKLGWSKLPDEKHTNTLLRSAVIRNLGEYGDASMVLESQICFGSSGANLDADLKSVIYSLVAQNGGQTEFDALLKIYDETNDAREKERIQSAISCFKSEEMIKKVIDFSLSERVRKQDWFRIMVMLGYNPKARLIAWNFLKENWNDFHKKYEGNLSLLVRTLKGVTSGFTDEKNLSDIKKFFKAHPLKEAKRTMKQVVETIETNIKWRNRSLEKIKNWLANR</sequence>
<evidence type="ECO:0000313" key="17">
    <source>
        <dbReference type="Proteomes" id="UP000178425"/>
    </source>
</evidence>
<keyword evidence="3 12" id="KW-0031">Aminopeptidase</keyword>
<name>A0A1F5WSU2_9BACT</name>
<dbReference type="GO" id="GO:0005615">
    <property type="term" value="C:extracellular space"/>
    <property type="evidence" value="ECO:0007669"/>
    <property type="project" value="TreeGrafter"/>
</dbReference>
<dbReference type="Proteomes" id="UP000178425">
    <property type="component" value="Unassembled WGS sequence"/>
</dbReference>
<dbReference type="InterPro" id="IPR027268">
    <property type="entry name" value="Peptidase_M4/M1_CTD_sf"/>
</dbReference>
<evidence type="ECO:0000256" key="4">
    <source>
        <dbReference type="ARBA" id="ARBA00022670"/>
    </source>
</evidence>
<evidence type="ECO:0000259" key="13">
    <source>
        <dbReference type="Pfam" id="PF01433"/>
    </source>
</evidence>
<comment type="cofactor">
    <cofactor evidence="10 12">
        <name>Zn(2+)</name>
        <dbReference type="ChEBI" id="CHEBI:29105"/>
    </cofactor>
    <text evidence="10 12">Binds 1 zinc ion per subunit.</text>
</comment>
<dbReference type="InterPro" id="IPR042097">
    <property type="entry name" value="Aminopeptidase_N-like_N_sf"/>
</dbReference>
<dbReference type="GO" id="GO:0008270">
    <property type="term" value="F:zinc ion binding"/>
    <property type="evidence" value="ECO:0007669"/>
    <property type="project" value="UniProtKB-UniRule"/>
</dbReference>
<evidence type="ECO:0000256" key="11">
    <source>
        <dbReference type="PIRSR" id="PIRSR634016-4"/>
    </source>
</evidence>
<dbReference type="FunFam" id="1.25.50.20:FF:000002">
    <property type="entry name" value="Aminopeptidase"/>
    <property type="match status" value="1"/>
</dbReference>
<dbReference type="GO" id="GO:0005737">
    <property type="term" value="C:cytoplasm"/>
    <property type="evidence" value="ECO:0007669"/>
    <property type="project" value="TreeGrafter"/>
</dbReference>
<dbReference type="FunFam" id="2.60.40.1730:FF:000002">
    <property type="entry name" value="Aminopeptidase"/>
    <property type="match status" value="1"/>
</dbReference>
<evidence type="ECO:0000256" key="1">
    <source>
        <dbReference type="ARBA" id="ARBA00000098"/>
    </source>
</evidence>
<dbReference type="FunFam" id="1.10.390.10:FF:000001">
    <property type="entry name" value="Aminopeptidase"/>
    <property type="match status" value="1"/>
</dbReference>
<dbReference type="InterPro" id="IPR034016">
    <property type="entry name" value="M1_APN-typ"/>
</dbReference>
<dbReference type="GO" id="GO:0016020">
    <property type="term" value="C:membrane"/>
    <property type="evidence" value="ECO:0007669"/>
    <property type="project" value="TreeGrafter"/>
</dbReference>
<comment type="similarity">
    <text evidence="2 12">Belongs to the peptidase M1 family.</text>
</comment>
<dbReference type="EMBL" id="MFHI01000021">
    <property type="protein sequence ID" value="OGF78719.1"/>
    <property type="molecule type" value="Genomic_DNA"/>
</dbReference>
<feature type="binding site" evidence="10">
    <location>
        <position position="336"/>
    </location>
    <ligand>
        <name>Zn(2+)</name>
        <dbReference type="ChEBI" id="CHEBI:29105"/>
        <note>catalytic</note>
    </ligand>
</feature>
<dbReference type="PANTHER" id="PTHR11533">
    <property type="entry name" value="PROTEASE M1 ZINC METALLOPROTEASE"/>
    <property type="match status" value="1"/>
</dbReference>
<dbReference type="Pfam" id="PF17900">
    <property type="entry name" value="Peptidase_M1_N"/>
    <property type="match status" value="1"/>
</dbReference>
<dbReference type="GO" id="GO:0006508">
    <property type="term" value="P:proteolysis"/>
    <property type="evidence" value="ECO:0007669"/>
    <property type="project" value="UniProtKB-KW"/>
</dbReference>
<comment type="catalytic activity">
    <reaction evidence="1">
        <text>Release of an N-terminal amino acid, Xaa-|-Yaa- from a peptide, amide or arylamide. Xaa is preferably Ala, but may be most amino acids including Pro (slow action). When a terminal hydrophobic residue is followed by a prolyl residue, the two may be released as an intact Xaa-Pro dipeptide.</text>
        <dbReference type="EC" id="3.4.11.2"/>
    </reaction>
</comment>
<evidence type="ECO:0000256" key="3">
    <source>
        <dbReference type="ARBA" id="ARBA00022438"/>
    </source>
</evidence>
<dbReference type="EC" id="3.4.11.-" evidence="12"/>
<evidence type="ECO:0000256" key="2">
    <source>
        <dbReference type="ARBA" id="ARBA00010136"/>
    </source>
</evidence>
<feature type="site" description="Transition state stabilizer" evidence="11">
    <location>
        <position position="399"/>
    </location>
</feature>
<evidence type="ECO:0000259" key="15">
    <source>
        <dbReference type="Pfam" id="PF17900"/>
    </source>
</evidence>
<reference evidence="16 17" key="1">
    <citation type="journal article" date="2016" name="Nat. Commun.">
        <title>Thousands of microbial genomes shed light on interconnected biogeochemical processes in an aquifer system.</title>
        <authorList>
            <person name="Anantharaman K."/>
            <person name="Brown C.T."/>
            <person name="Hug L.A."/>
            <person name="Sharon I."/>
            <person name="Castelle C.J."/>
            <person name="Probst A.J."/>
            <person name="Thomas B.C."/>
            <person name="Singh A."/>
            <person name="Wilkins M.J."/>
            <person name="Karaoz U."/>
            <person name="Brodie E.L."/>
            <person name="Williams K.H."/>
            <person name="Hubbard S.S."/>
            <person name="Banfield J.F."/>
        </authorList>
    </citation>
    <scope>NUCLEOTIDE SEQUENCE [LARGE SCALE GENOMIC DNA]</scope>
</reference>
<evidence type="ECO:0000259" key="14">
    <source>
        <dbReference type="Pfam" id="PF11838"/>
    </source>
</evidence>